<dbReference type="PANTHER" id="PTHR34504:SF2">
    <property type="entry name" value="UPF0150 PROTEIN SSL0259"/>
    <property type="match status" value="1"/>
</dbReference>
<dbReference type="SUPFAM" id="SSF143100">
    <property type="entry name" value="TTHA1013/TTHA0281-like"/>
    <property type="match status" value="1"/>
</dbReference>
<dbReference type="InterPro" id="IPR051404">
    <property type="entry name" value="TA_system_antitoxin"/>
</dbReference>
<sequence length="106" mass="11563">MSNLFISVDYCNSRYQRPIIFTALIREEAEGGYSIMSPELGVVSQGETIGEAKENIVEVVELYLESARDIGILEEVLADAGVDLKTVSDSIVLSEYVTTPLQASMA</sequence>
<evidence type="ECO:0008006" key="2">
    <source>
        <dbReference type="Google" id="ProtNLM"/>
    </source>
</evidence>
<organism evidence="1">
    <name type="scientific">Candidatus Methanogaster sp. ANME-2c ERB4</name>
    <dbReference type="NCBI Taxonomy" id="2759911"/>
    <lineage>
        <taxon>Archaea</taxon>
        <taxon>Methanobacteriati</taxon>
        <taxon>Methanobacteriota</taxon>
        <taxon>Stenosarchaea group</taxon>
        <taxon>Methanomicrobia</taxon>
        <taxon>Methanosarcinales</taxon>
        <taxon>ANME-2 cluster</taxon>
        <taxon>Candidatus Methanogasteraceae</taxon>
        <taxon>Candidatus Methanogaster</taxon>
    </lineage>
</organism>
<dbReference type="PANTHER" id="PTHR34504">
    <property type="entry name" value="ANTITOXIN HICB"/>
    <property type="match status" value="1"/>
</dbReference>
<dbReference type="Gene3D" id="3.30.160.250">
    <property type="match status" value="1"/>
</dbReference>
<dbReference type="InterPro" id="IPR035069">
    <property type="entry name" value="TTHA1013/TTHA0281-like"/>
</dbReference>
<gene>
    <name evidence="1" type="ORF">HGEBJNHG_00018</name>
</gene>
<evidence type="ECO:0000313" key="1">
    <source>
        <dbReference type="EMBL" id="QNO50545.1"/>
    </source>
</evidence>
<name>A0A7G9YRB1_9EURY</name>
<accession>A0A7G9YRB1</accession>
<reference evidence="1" key="1">
    <citation type="submission" date="2020-06" db="EMBL/GenBank/DDBJ databases">
        <title>Unique genomic features of the anaerobic methanotrophic archaea.</title>
        <authorList>
            <person name="Chadwick G.L."/>
            <person name="Skennerton C.T."/>
            <person name="Laso-Perez R."/>
            <person name="Leu A.O."/>
            <person name="Speth D.R."/>
            <person name="Yu H."/>
            <person name="Morgan-Lang C."/>
            <person name="Hatzenpichler R."/>
            <person name="Goudeau D."/>
            <person name="Malmstrom R."/>
            <person name="Brazelton W.J."/>
            <person name="Woyke T."/>
            <person name="Hallam S.J."/>
            <person name="Tyson G.W."/>
            <person name="Wegener G."/>
            <person name="Boetius A."/>
            <person name="Orphan V."/>
        </authorList>
    </citation>
    <scope>NUCLEOTIDE SEQUENCE</scope>
</reference>
<dbReference type="AlphaFoldDB" id="A0A7G9YRB1"/>
<dbReference type="EMBL" id="MT631439">
    <property type="protein sequence ID" value="QNO50545.1"/>
    <property type="molecule type" value="Genomic_DNA"/>
</dbReference>
<proteinExistence type="predicted"/>
<protein>
    <recommendedName>
        <fullName evidence="2">HicB-like antitoxin of toxin-antitoxin system domain-containing protein</fullName>
    </recommendedName>
</protein>